<evidence type="ECO:0000256" key="1">
    <source>
        <dbReference type="ARBA" id="ARBA00010062"/>
    </source>
</evidence>
<dbReference type="AlphaFoldDB" id="A3U1A7"/>
<dbReference type="GO" id="GO:0006865">
    <property type="term" value="P:amino acid transport"/>
    <property type="evidence" value="ECO:0007669"/>
    <property type="project" value="UniProtKB-KW"/>
</dbReference>
<keyword evidence="7" id="KW-1185">Reference proteome</keyword>
<dbReference type="GO" id="GO:0006355">
    <property type="term" value="P:regulation of DNA-templated transcription"/>
    <property type="evidence" value="ECO:0007669"/>
    <property type="project" value="InterPro"/>
</dbReference>
<dbReference type="PROSITE" id="PS50043">
    <property type="entry name" value="HTH_LUXR_2"/>
    <property type="match status" value="1"/>
</dbReference>
<dbReference type="InterPro" id="IPR028082">
    <property type="entry name" value="Peripla_BP_I"/>
</dbReference>
<dbReference type="EMBL" id="AAMO01000009">
    <property type="protein sequence ID" value="EAQ02090.1"/>
    <property type="molecule type" value="Genomic_DNA"/>
</dbReference>
<evidence type="ECO:0000313" key="6">
    <source>
        <dbReference type="EMBL" id="EAQ02090.1"/>
    </source>
</evidence>
<keyword evidence="3" id="KW-0813">Transport</keyword>
<dbReference type="SUPFAM" id="SSF53822">
    <property type="entry name" value="Periplasmic binding protein-like I"/>
    <property type="match status" value="1"/>
</dbReference>
<dbReference type="STRING" id="252305.OB2597_20736"/>
<accession>A3U1A7</accession>
<evidence type="ECO:0000256" key="2">
    <source>
        <dbReference type="ARBA" id="ARBA00022729"/>
    </source>
</evidence>
<organism evidence="6 7">
    <name type="scientific">Pseudooceanicola batsensis (strain ATCC BAA-863 / DSM 15984 / KCTC 12145 / HTCC2597)</name>
    <name type="common">Oceanicola batsensis</name>
    <dbReference type="NCBI Taxonomy" id="252305"/>
    <lineage>
        <taxon>Bacteria</taxon>
        <taxon>Pseudomonadati</taxon>
        <taxon>Pseudomonadota</taxon>
        <taxon>Alphaproteobacteria</taxon>
        <taxon>Rhodobacterales</taxon>
        <taxon>Paracoccaceae</taxon>
        <taxon>Pseudooceanicola</taxon>
    </lineage>
</organism>
<dbReference type="HOGENOM" id="CLU_475444_0_0_5"/>
<feature type="domain" description="HTH luxR-type" evidence="5">
    <location>
        <begin position="111"/>
        <end position="176"/>
    </location>
</feature>
<evidence type="ECO:0000256" key="3">
    <source>
        <dbReference type="ARBA" id="ARBA00022970"/>
    </source>
</evidence>
<dbReference type="PRINTS" id="PR00038">
    <property type="entry name" value="HTHLUXR"/>
</dbReference>
<dbReference type="InterPro" id="IPR016032">
    <property type="entry name" value="Sig_transdc_resp-reg_C-effctor"/>
</dbReference>
<dbReference type="InterPro" id="IPR051010">
    <property type="entry name" value="BCAA_transport"/>
</dbReference>
<reference evidence="6 7" key="1">
    <citation type="journal article" date="2010" name="J. Bacteriol.">
        <title>Genome sequences of Oceanicola granulosus HTCC2516(T) and Oceanicola batsensis HTCC2597(TDelta).</title>
        <authorList>
            <person name="Thrash J.C."/>
            <person name="Cho J.C."/>
            <person name="Vergin K.L."/>
            <person name="Giovannoni S.J."/>
        </authorList>
    </citation>
    <scope>NUCLEOTIDE SEQUENCE [LARGE SCALE GENOMIC DNA]</scope>
    <source>
        <strain evidence="7">ATCC BAA-863 / DSM 15984 / KCTC 12145 / HTCC2597</strain>
    </source>
</reference>
<evidence type="ECO:0000313" key="7">
    <source>
        <dbReference type="Proteomes" id="UP000004318"/>
    </source>
</evidence>
<dbReference type="PANTHER" id="PTHR30483:SF6">
    <property type="entry name" value="PERIPLASMIC BINDING PROTEIN OF ABC TRANSPORTER FOR NATURAL AMINO ACIDS"/>
    <property type="match status" value="1"/>
</dbReference>
<evidence type="ECO:0000259" key="5">
    <source>
        <dbReference type="PROSITE" id="PS50043"/>
    </source>
</evidence>
<name>A3U1A7_PSEBH</name>
<comment type="caution">
    <text evidence="6">The sequence shown here is derived from an EMBL/GenBank/DDBJ whole genome shotgun (WGS) entry which is preliminary data.</text>
</comment>
<proteinExistence type="inferred from homology"/>
<dbReference type="Proteomes" id="UP000004318">
    <property type="component" value="Unassembled WGS sequence"/>
</dbReference>
<dbReference type="PROSITE" id="PS00622">
    <property type="entry name" value="HTH_LUXR_1"/>
    <property type="match status" value="1"/>
</dbReference>
<dbReference type="Pfam" id="PF00196">
    <property type="entry name" value="GerE"/>
    <property type="match status" value="1"/>
</dbReference>
<dbReference type="GO" id="GO:0003677">
    <property type="term" value="F:DNA binding"/>
    <property type="evidence" value="ECO:0007669"/>
    <property type="project" value="InterPro"/>
</dbReference>
<dbReference type="Pfam" id="PF13458">
    <property type="entry name" value="Peripla_BP_6"/>
    <property type="match status" value="1"/>
</dbReference>
<keyword evidence="2" id="KW-0732">Signal</keyword>
<evidence type="ECO:0000256" key="4">
    <source>
        <dbReference type="SAM" id="MobiDB-lite"/>
    </source>
</evidence>
<dbReference type="InterPro" id="IPR000792">
    <property type="entry name" value="Tscrpt_reg_LuxR_C"/>
</dbReference>
<sequence length="623" mass="68688">MQLSLEPSELTRGTTVDRGATRIDDQTGQALSVAATVMRDGTVMAPTEAGEEAAFFERHPVLAEHARRLLWSGRTNVRYSYISEDDVWHLVSIHALPDGFGDQLGRVVVQRTKPPFRLTLRELDVLTLMTAGHANQHIADCLDIKLRTVTTHVERILVKMGRLSRTAAATVAVDFGLLRLPTPGGGRNLQPLTVGLLDDGEASTDSRSGETVHRRGPTSAPRPLVIGTPLSLKGLAASDAREMMMSARLAVQEINAAGGVLGRPLELREMSCDIGDAEDVGRAVKSLIDHEVDAIASGYSAAEIQIQEMMADYGAPYLHCATMEAMVDRVRQDPDRLSNIFQICPSDISYGPRFIQFLDQLSQSGQWNPHSNRVVVIQPRWSQMDVGLRRVEQMADRRGLKLEIIDDLPAQGIDWSQVMRRVHAADPCAVFLAYYFPEENIAFLRNYLADPGRALVYTLYGPSVPAYREELGAAAEGVIWATTTGRAPSEQAQNFANRFEKMHGKPPGHSHAGLAYDRVHLLARAWHETGDPRGFRSVCEAIRRLPYRGVNGMYFMDNAGQSVSAPDPSSVDPSLSHPHLIFQIQNGQQALLSPSPEGQNNFRTPPWIAGKRYRLPAQYRAGV</sequence>
<gene>
    <name evidence="6" type="ORF">OB2597_20736</name>
</gene>
<dbReference type="Gene3D" id="3.40.50.2300">
    <property type="match status" value="2"/>
</dbReference>
<dbReference type="InterPro" id="IPR036388">
    <property type="entry name" value="WH-like_DNA-bd_sf"/>
</dbReference>
<dbReference type="CDD" id="cd06170">
    <property type="entry name" value="LuxR_C_like"/>
    <property type="match status" value="1"/>
</dbReference>
<dbReference type="Gene3D" id="1.10.10.10">
    <property type="entry name" value="Winged helix-like DNA-binding domain superfamily/Winged helix DNA-binding domain"/>
    <property type="match status" value="1"/>
</dbReference>
<protein>
    <submittedName>
        <fullName evidence="6">Branched-chain amino acid ABC transporter, periplasmic branched-chain amino acid-binding protein, putative</fullName>
    </submittedName>
</protein>
<dbReference type="SMART" id="SM00421">
    <property type="entry name" value="HTH_LUXR"/>
    <property type="match status" value="1"/>
</dbReference>
<comment type="similarity">
    <text evidence="1">Belongs to the leucine-binding protein family.</text>
</comment>
<dbReference type="PANTHER" id="PTHR30483">
    <property type="entry name" value="LEUCINE-SPECIFIC-BINDING PROTEIN"/>
    <property type="match status" value="1"/>
</dbReference>
<keyword evidence="3" id="KW-0029">Amino-acid transport</keyword>
<dbReference type="SUPFAM" id="SSF46894">
    <property type="entry name" value="C-terminal effector domain of the bipartite response regulators"/>
    <property type="match status" value="1"/>
</dbReference>
<feature type="region of interest" description="Disordered" evidence="4">
    <location>
        <begin position="197"/>
        <end position="221"/>
    </location>
</feature>
<dbReference type="InterPro" id="IPR028081">
    <property type="entry name" value="Leu-bd"/>
</dbReference>